<dbReference type="Proteomes" id="UP001393056">
    <property type="component" value="Unassembled WGS sequence"/>
</dbReference>
<accession>A0ABU9I6W1</accession>
<organism evidence="1 2">
    <name type="scientific">Flavobacterium helocola</name>
    <dbReference type="NCBI Taxonomy" id="3139139"/>
    <lineage>
        <taxon>Bacteria</taxon>
        <taxon>Pseudomonadati</taxon>
        <taxon>Bacteroidota</taxon>
        <taxon>Flavobacteriia</taxon>
        <taxon>Flavobacteriales</taxon>
        <taxon>Flavobacteriaceae</taxon>
        <taxon>Flavobacterium</taxon>
    </lineage>
</organism>
<evidence type="ECO:0000313" key="2">
    <source>
        <dbReference type="Proteomes" id="UP001393056"/>
    </source>
</evidence>
<protein>
    <submittedName>
        <fullName evidence="1">Uncharacterized protein</fullName>
    </submittedName>
</protein>
<dbReference type="RefSeq" id="WP_341683087.1">
    <property type="nucleotide sequence ID" value="NZ_JBBYHT010000004.1"/>
</dbReference>
<evidence type="ECO:0000313" key="1">
    <source>
        <dbReference type="EMBL" id="MEL1248149.1"/>
    </source>
</evidence>
<comment type="caution">
    <text evidence="1">The sequence shown here is derived from an EMBL/GenBank/DDBJ whole genome shotgun (WGS) entry which is preliminary data.</text>
</comment>
<keyword evidence="2" id="KW-1185">Reference proteome</keyword>
<gene>
    <name evidence="1" type="ORF">AAEO58_08840</name>
</gene>
<reference evidence="1 2" key="1">
    <citation type="submission" date="2024-04" db="EMBL/GenBank/DDBJ databases">
        <title>Flavobacterium sp. DGU41 16S ribosomal RNA gene Genome sequencing and assembly.</title>
        <authorList>
            <person name="Park S."/>
        </authorList>
    </citation>
    <scope>NUCLEOTIDE SEQUENCE [LARGE SCALE GENOMIC DNA]</scope>
    <source>
        <strain evidence="1 2">DGU41</strain>
    </source>
</reference>
<proteinExistence type="predicted"/>
<sequence length="194" mass="22904">MRYILIILFVIFSFKSSGQKNYRIENTIWKFTQPSGYILKIDNFDKEIKIGEEYVKKLDDENYTLSNDDKILLSIVKSDSSQVNMIFASYKNNNNIKKFTLKGTAEKLAEFFKVNPKDDNPKNNVFVKISEVIIDKKKFYLISKTTNYTEHNYSYTSDYYVTEIEGKEFSIVTIYDNEIDRQKIEKSITESTFR</sequence>
<dbReference type="EMBL" id="JBBYHT010000004">
    <property type="protein sequence ID" value="MEL1248149.1"/>
    <property type="molecule type" value="Genomic_DNA"/>
</dbReference>
<name>A0ABU9I6W1_9FLAO</name>